<dbReference type="EMBL" id="KB908604">
    <property type="protein sequence ID" value="EOA86165.1"/>
    <property type="molecule type" value="Genomic_DNA"/>
</dbReference>
<protein>
    <submittedName>
        <fullName evidence="1">Uncharacterized protein</fullName>
    </submittedName>
</protein>
<dbReference type="GO" id="GO:0003824">
    <property type="term" value="F:catalytic activity"/>
    <property type="evidence" value="ECO:0007669"/>
    <property type="project" value="InterPro"/>
</dbReference>
<dbReference type="InterPro" id="IPR015813">
    <property type="entry name" value="Pyrv/PenolPyrv_kinase-like_dom"/>
</dbReference>
<sequence>MQNNIQNARAKHFKSLHSPGNPLVLTNVWDGISASAVASLPHTRAIATASAAIAAAASTSDDSLSLEQNLRAIRPVAMVAFKHDLPLTVDLQDGYGMELENILREVITLGAVGINLEDCSFEGQIYSIENQCDRIRRALGVAREEGLEDFVINARTDALFAGGGIEDAIERGKAYLDAGAWNVFVWGGPSREGWGRDDVKRACQAFNGRLNVILDIKNEDALTIKELEEIGVARISVGPQIMHLMAAGIAQEAQRILDGKSSIFEE</sequence>
<evidence type="ECO:0000313" key="1">
    <source>
        <dbReference type="EMBL" id="EOA86165.1"/>
    </source>
</evidence>
<name>R0IMD9_EXST2</name>
<dbReference type="Proteomes" id="UP000016935">
    <property type="component" value="Unassembled WGS sequence"/>
</dbReference>
<dbReference type="HOGENOM" id="CLU_027389_2_0_1"/>
<reference evidence="1 2" key="1">
    <citation type="journal article" date="2012" name="PLoS Pathog.">
        <title>Diverse lifestyles and strategies of plant pathogenesis encoded in the genomes of eighteen Dothideomycetes fungi.</title>
        <authorList>
            <person name="Ohm R.A."/>
            <person name="Feau N."/>
            <person name="Henrissat B."/>
            <person name="Schoch C.L."/>
            <person name="Horwitz B.A."/>
            <person name="Barry K.W."/>
            <person name="Condon B.J."/>
            <person name="Copeland A.C."/>
            <person name="Dhillon B."/>
            <person name="Glaser F."/>
            <person name="Hesse C.N."/>
            <person name="Kosti I."/>
            <person name="LaButti K."/>
            <person name="Lindquist E.A."/>
            <person name="Lucas S."/>
            <person name="Salamov A.A."/>
            <person name="Bradshaw R.E."/>
            <person name="Ciuffetti L."/>
            <person name="Hamelin R.C."/>
            <person name="Kema G.H.J."/>
            <person name="Lawrence C."/>
            <person name="Scott J.A."/>
            <person name="Spatafora J.W."/>
            <person name="Turgeon B.G."/>
            <person name="de Wit P.J.G.M."/>
            <person name="Zhong S."/>
            <person name="Goodwin S.B."/>
            <person name="Grigoriev I.V."/>
        </authorList>
    </citation>
    <scope>NUCLEOTIDE SEQUENCE [LARGE SCALE GENOMIC DNA]</scope>
    <source>
        <strain evidence="2">28A</strain>
    </source>
</reference>
<proteinExistence type="predicted"/>
<dbReference type="CDD" id="cd00377">
    <property type="entry name" value="ICL_PEPM"/>
    <property type="match status" value="1"/>
</dbReference>
<dbReference type="GeneID" id="19397109"/>
<dbReference type="STRING" id="671987.R0IMD9"/>
<dbReference type="InterPro" id="IPR040442">
    <property type="entry name" value="Pyrv_kinase-like_dom_sf"/>
</dbReference>
<dbReference type="InterPro" id="IPR039556">
    <property type="entry name" value="ICL/PEPM"/>
</dbReference>
<reference evidence="1 2" key="2">
    <citation type="journal article" date="2013" name="PLoS Genet.">
        <title>Comparative genome structure, secondary metabolite, and effector coding capacity across Cochliobolus pathogens.</title>
        <authorList>
            <person name="Condon B.J."/>
            <person name="Leng Y."/>
            <person name="Wu D."/>
            <person name="Bushley K.E."/>
            <person name="Ohm R.A."/>
            <person name="Otillar R."/>
            <person name="Martin J."/>
            <person name="Schackwitz W."/>
            <person name="Grimwood J."/>
            <person name="MohdZainudin N."/>
            <person name="Xue C."/>
            <person name="Wang R."/>
            <person name="Manning V.A."/>
            <person name="Dhillon B."/>
            <person name="Tu Z.J."/>
            <person name="Steffenson B.J."/>
            <person name="Salamov A."/>
            <person name="Sun H."/>
            <person name="Lowry S."/>
            <person name="LaButti K."/>
            <person name="Han J."/>
            <person name="Copeland A."/>
            <person name="Lindquist E."/>
            <person name="Barry K."/>
            <person name="Schmutz J."/>
            <person name="Baker S.E."/>
            <person name="Ciuffetti L.M."/>
            <person name="Grigoriev I.V."/>
            <person name="Zhong S."/>
            <person name="Turgeon B.G."/>
        </authorList>
    </citation>
    <scope>NUCLEOTIDE SEQUENCE [LARGE SCALE GENOMIC DNA]</scope>
    <source>
        <strain evidence="2">28A</strain>
    </source>
</reference>
<dbReference type="SUPFAM" id="SSF51621">
    <property type="entry name" value="Phosphoenolpyruvate/pyruvate domain"/>
    <property type="match status" value="1"/>
</dbReference>
<dbReference type="PANTHER" id="PTHR42905">
    <property type="entry name" value="PHOSPHOENOLPYRUVATE CARBOXYLASE"/>
    <property type="match status" value="1"/>
</dbReference>
<accession>R0IMD9</accession>
<dbReference type="Pfam" id="PF13714">
    <property type="entry name" value="PEP_mutase"/>
    <property type="match status" value="1"/>
</dbReference>
<dbReference type="AlphaFoldDB" id="R0IMD9"/>
<dbReference type="PANTHER" id="PTHR42905:SF16">
    <property type="entry name" value="CARBOXYPHOSPHONOENOLPYRUVATE PHOSPHONOMUTASE-LIKE PROTEIN (AFU_ORTHOLOGUE AFUA_5G07230)"/>
    <property type="match status" value="1"/>
</dbReference>
<evidence type="ECO:0000313" key="2">
    <source>
        <dbReference type="Proteomes" id="UP000016935"/>
    </source>
</evidence>
<keyword evidence="2" id="KW-1185">Reference proteome</keyword>
<dbReference type="Gene3D" id="3.20.20.60">
    <property type="entry name" value="Phosphoenolpyruvate-binding domains"/>
    <property type="match status" value="1"/>
</dbReference>
<dbReference type="OrthoDB" id="429143at2759"/>
<dbReference type="eggNOG" id="ENOG502RZTD">
    <property type="taxonomic scope" value="Eukaryota"/>
</dbReference>
<dbReference type="RefSeq" id="XP_008026169.1">
    <property type="nucleotide sequence ID" value="XM_008027978.1"/>
</dbReference>
<gene>
    <name evidence="1" type="ORF">SETTUDRAFT_151202</name>
</gene>
<organism evidence="1 2">
    <name type="scientific">Exserohilum turcicum (strain 28A)</name>
    <name type="common">Northern leaf blight fungus</name>
    <name type="synonym">Setosphaeria turcica</name>
    <dbReference type="NCBI Taxonomy" id="671987"/>
    <lineage>
        <taxon>Eukaryota</taxon>
        <taxon>Fungi</taxon>
        <taxon>Dikarya</taxon>
        <taxon>Ascomycota</taxon>
        <taxon>Pezizomycotina</taxon>
        <taxon>Dothideomycetes</taxon>
        <taxon>Pleosporomycetidae</taxon>
        <taxon>Pleosporales</taxon>
        <taxon>Pleosporineae</taxon>
        <taxon>Pleosporaceae</taxon>
        <taxon>Exserohilum</taxon>
    </lineage>
</organism>